<comment type="caution">
    <text evidence="1">The sequence shown here is derived from an EMBL/GenBank/DDBJ whole genome shotgun (WGS) entry which is preliminary data.</text>
</comment>
<dbReference type="RefSeq" id="WP_308913463.1">
    <property type="nucleotide sequence ID" value="NZ_JAVGVR010000001.1"/>
</dbReference>
<dbReference type="Proteomes" id="UP001178888">
    <property type="component" value="Unassembled WGS sequence"/>
</dbReference>
<evidence type="ECO:0000313" key="1">
    <source>
        <dbReference type="EMBL" id="MDQ6598077.1"/>
    </source>
</evidence>
<keyword evidence="2" id="KW-1185">Reference proteome</keyword>
<reference evidence="1" key="1">
    <citation type="submission" date="2023-08" db="EMBL/GenBank/DDBJ databases">
        <title>Nitrogen cycling bacteria in agricultural field soils.</title>
        <authorList>
            <person name="Jang J."/>
        </authorList>
    </citation>
    <scope>NUCLEOTIDE SEQUENCE</scope>
    <source>
        <strain evidence="1">PS3-36</strain>
    </source>
</reference>
<sequence length="263" mass="30730">MSTTNRQLALVNLSTGESFDMSEYSLRSKKQDEAYKRIQYYQYDKRLFSFADMDTIKFIISNVSTVHCGYLLILQCYMEFGTGKLTLTRKEMPKAVGMSESTFIRFWKVMQSYGIITDKGGEFYMNPYFHFRQQPQHNQVIKVFTTKLKQLKEVVTASELGFLYKLLPFVHYDTNMICADPVTEPENIQFLNKTQIALLVGMEEKKASKILDKLRKIGVIAETIRQDDKRDRIFTLNPYIFYRKKGRPDHTLRGLFASTPYGK</sequence>
<gene>
    <name evidence="1" type="ORF">RCG21_17235</name>
</gene>
<dbReference type="EMBL" id="JAVGVR010000001">
    <property type="protein sequence ID" value="MDQ6598077.1"/>
    <property type="molecule type" value="Genomic_DNA"/>
</dbReference>
<proteinExistence type="predicted"/>
<dbReference type="AlphaFoldDB" id="A0AA90TD67"/>
<evidence type="ECO:0000313" key="2">
    <source>
        <dbReference type="Proteomes" id="UP001178888"/>
    </source>
</evidence>
<organism evidence="1 2">
    <name type="scientific">Bacillus salipaludis</name>
    <dbReference type="NCBI Taxonomy" id="2547811"/>
    <lineage>
        <taxon>Bacteria</taxon>
        <taxon>Bacillati</taxon>
        <taxon>Bacillota</taxon>
        <taxon>Bacilli</taxon>
        <taxon>Bacillales</taxon>
        <taxon>Bacillaceae</taxon>
        <taxon>Bacillus</taxon>
    </lineage>
</organism>
<protein>
    <submittedName>
        <fullName evidence="1">Uncharacterized protein</fullName>
    </submittedName>
</protein>
<accession>A0AA90TD67</accession>
<name>A0AA90TD67_9BACI</name>